<evidence type="ECO:0000256" key="6">
    <source>
        <dbReference type="PROSITE-ProRule" id="PRU00108"/>
    </source>
</evidence>
<dbReference type="PRINTS" id="PR00024">
    <property type="entry name" value="HOMEOBOX"/>
</dbReference>
<comment type="similarity">
    <text evidence="2">Belongs to the Caudal homeobox family.</text>
</comment>
<dbReference type="InterPro" id="IPR001356">
    <property type="entry name" value="HD"/>
</dbReference>
<dbReference type="InterPro" id="IPR017970">
    <property type="entry name" value="Homeobox_CS"/>
</dbReference>
<evidence type="ECO:0000256" key="4">
    <source>
        <dbReference type="ARBA" id="ARBA00023155"/>
    </source>
</evidence>
<feature type="region of interest" description="Disordered" evidence="8">
    <location>
        <begin position="133"/>
        <end position="154"/>
    </location>
</feature>
<evidence type="ECO:0000256" key="8">
    <source>
        <dbReference type="SAM" id="MobiDB-lite"/>
    </source>
</evidence>
<evidence type="ECO:0000259" key="9">
    <source>
        <dbReference type="PROSITE" id="PS50071"/>
    </source>
</evidence>
<accession>Q9U8Q3</accession>
<dbReference type="AlphaFoldDB" id="Q9U8Q3"/>
<dbReference type="SUPFAM" id="SSF46689">
    <property type="entry name" value="Homeodomain-like"/>
    <property type="match status" value="1"/>
</dbReference>
<proteinExistence type="evidence at transcript level"/>
<dbReference type="PANTHER" id="PTHR24332:SF9">
    <property type="entry name" value="HOMEOTIC PROTEIN CAUDAL"/>
    <property type="match status" value="1"/>
</dbReference>
<dbReference type="GO" id="GO:0009887">
    <property type="term" value="P:animal organ morphogenesis"/>
    <property type="evidence" value="ECO:0007669"/>
    <property type="project" value="TreeGrafter"/>
</dbReference>
<keyword evidence="5 6" id="KW-0539">Nucleus</keyword>
<dbReference type="InterPro" id="IPR047152">
    <property type="entry name" value="Caudal_homeobox"/>
</dbReference>
<organism evidence="10">
    <name type="scientific">Halocynthia roretzi</name>
    <name type="common">Sea squirt</name>
    <name type="synonym">Cynthia roretzi</name>
    <dbReference type="NCBI Taxonomy" id="7729"/>
    <lineage>
        <taxon>Eukaryota</taxon>
        <taxon>Metazoa</taxon>
        <taxon>Chordata</taxon>
        <taxon>Tunicata</taxon>
        <taxon>Ascidiacea</taxon>
        <taxon>Stolidobranchia</taxon>
        <taxon>Pyuridae</taxon>
        <taxon>Halocynthia</taxon>
    </lineage>
</organism>
<dbReference type="GO" id="GO:0000981">
    <property type="term" value="F:DNA-binding transcription factor activity, RNA polymerase II-specific"/>
    <property type="evidence" value="ECO:0007669"/>
    <property type="project" value="InterPro"/>
</dbReference>
<dbReference type="Pfam" id="PF00046">
    <property type="entry name" value="Homeodomain"/>
    <property type="match status" value="1"/>
</dbReference>
<gene>
    <name evidence="10" type="primary">Hrcad</name>
</gene>
<dbReference type="PANTHER" id="PTHR24332">
    <property type="entry name" value="HOMEOBOX PROTEIN CDX"/>
    <property type="match status" value="1"/>
</dbReference>
<evidence type="ECO:0000256" key="7">
    <source>
        <dbReference type="RuleBase" id="RU000682"/>
    </source>
</evidence>
<feature type="domain" description="Homeobox" evidence="9">
    <location>
        <begin position="73"/>
        <end position="133"/>
    </location>
</feature>
<dbReference type="CDD" id="cd00086">
    <property type="entry name" value="homeodomain"/>
    <property type="match status" value="1"/>
</dbReference>
<evidence type="ECO:0000256" key="5">
    <source>
        <dbReference type="ARBA" id="ARBA00023242"/>
    </source>
</evidence>
<dbReference type="PROSITE" id="PS50071">
    <property type="entry name" value="HOMEOBOX_2"/>
    <property type="match status" value="1"/>
</dbReference>
<dbReference type="InterPro" id="IPR020479">
    <property type="entry name" value="HD_metazoa"/>
</dbReference>
<dbReference type="PROSITE" id="PS00027">
    <property type="entry name" value="HOMEOBOX_1"/>
    <property type="match status" value="1"/>
</dbReference>
<evidence type="ECO:0000256" key="2">
    <source>
        <dbReference type="ARBA" id="ARBA00010341"/>
    </source>
</evidence>
<reference evidence="10" key="1">
    <citation type="journal article" date="1999" name="Dev. Biol.">
        <title>Ascidian tail formation requires caudal function.</title>
        <authorList>
            <person name="Katsuyama Y."/>
            <person name="Sato Y."/>
            <person name="Wada S."/>
            <person name="Saiga H."/>
        </authorList>
    </citation>
    <scope>NUCLEOTIDE SEQUENCE</scope>
</reference>
<feature type="DNA-binding region" description="Homeobox" evidence="6">
    <location>
        <begin position="75"/>
        <end position="134"/>
    </location>
</feature>
<dbReference type="Gene3D" id="1.10.10.60">
    <property type="entry name" value="Homeodomain-like"/>
    <property type="match status" value="1"/>
</dbReference>
<keyword evidence="4 6" id="KW-0371">Homeobox</keyword>
<protein>
    <submittedName>
        <fullName evidence="10">Caudal homeoprotein</fullName>
    </submittedName>
</protein>
<name>Q9U8Q3_HALRO</name>
<evidence type="ECO:0000256" key="3">
    <source>
        <dbReference type="ARBA" id="ARBA00023125"/>
    </source>
</evidence>
<dbReference type="GO" id="GO:0009948">
    <property type="term" value="P:anterior/posterior axis specification"/>
    <property type="evidence" value="ECO:0007669"/>
    <property type="project" value="TreeGrafter"/>
</dbReference>
<feature type="compositionally biased region" description="Polar residues" evidence="8">
    <location>
        <begin position="136"/>
        <end position="147"/>
    </location>
</feature>
<dbReference type="InterPro" id="IPR000047">
    <property type="entry name" value="HTH_motif"/>
</dbReference>
<evidence type="ECO:0000256" key="1">
    <source>
        <dbReference type="ARBA" id="ARBA00004123"/>
    </source>
</evidence>
<dbReference type="InterPro" id="IPR009057">
    <property type="entry name" value="Homeodomain-like_sf"/>
</dbReference>
<dbReference type="SMART" id="SM00389">
    <property type="entry name" value="HOX"/>
    <property type="match status" value="1"/>
</dbReference>
<dbReference type="GO" id="GO:0000977">
    <property type="term" value="F:RNA polymerase II transcription regulatory region sequence-specific DNA binding"/>
    <property type="evidence" value="ECO:0007669"/>
    <property type="project" value="TreeGrafter"/>
</dbReference>
<dbReference type="GO" id="GO:0005634">
    <property type="term" value="C:nucleus"/>
    <property type="evidence" value="ECO:0007669"/>
    <property type="project" value="UniProtKB-SubCell"/>
</dbReference>
<comment type="subcellular location">
    <subcellularLocation>
        <location evidence="1 6 7">Nucleus</location>
    </subcellularLocation>
</comment>
<dbReference type="EMBL" id="AB031032">
    <property type="protein sequence ID" value="BAA85628.1"/>
    <property type="molecule type" value="mRNA"/>
</dbReference>
<dbReference type="GO" id="GO:0030154">
    <property type="term" value="P:cell differentiation"/>
    <property type="evidence" value="ECO:0007669"/>
    <property type="project" value="TreeGrafter"/>
</dbReference>
<sequence length="270" mass="31020">MACPGIGSENDDGGRIVYPTPATPGEENLFSMAQSERQPCNVSIDPTNLQRIPYDWINMNSANTSQPPPGKTRTKDKYRVVYSDHQRLELEKEFHFSRYITIRRKSELAMQLSLSERQIKIWFQNRRAKERKISKKQTGSACSTGEGTKTEDTQQDHDYEEIDFSNNEDDINHVRKILDNNFEEQPWTQNHEDTGSGELVPLDVDKNSLKCYQFTRNPSKEHENAVTYNFPHTISNNGLISHRPHLTQTPSNYALHNLNVFVSMSGENNS</sequence>
<evidence type="ECO:0000313" key="10">
    <source>
        <dbReference type="EMBL" id="BAA85628.1"/>
    </source>
</evidence>
<dbReference type="FunFam" id="1.10.10.60:FF:000089">
    <property type="entry name" value="Caudal type homeobox 4"/>
    <property type="match status" value="1"/>
</dbReference>
<dbReference type="PRINTS" id="PR00031">
    <property type="entry name" value="HTHREPRESSR"/>
</dbReference>
<keyword evidence="3 6" id="KW-0238">DNA-binding</keyword>